<dbReference type="GO" id="GO:0005777">
    <property type="term" value="C:peroxisome"/>
    <property type="evidence" value="ECO:0007669"/>
    <property type="project" value="UniProtKB-SubCell"/>
</dbReference>
<sequence>SVFRPGLFKHKVAIVTGGGTGIGKAISAELLELGCNVVISSRNTGRLEAAAQEMRLKLPPTSPAAVTPVQCNIRNESEVKELVSSVLKQYGRIDFLVNNGGGQFSSPAESISSKGWKAVIDTNLTGTFHCCQAGMTHTADTNHVVGKQILILWRFIHTVYSAWMKQHGGVIVNIIADMWKGFPGMSHTGAARAAVDNLTKSLAIEWAASGVRVNAVAPVSAERVLNCVHCWKCVFPGLCIFTTCRVPFFQRLRWRTTRILGLTYSGCQFHTALPKDWEFQKRCLTVERHKFHKKACSKKEKKPHFAFAVSAQISSAVCFLLSPAASYISGATLKVDAGQSLYHSMWEIP</sequence>
<dbReference type="SUPFAM" id="SSF51735">
    <property type="entry name" value="NAD(P)-binding Rossmann-fold domains"/>
    <property type="match status" value="1"/>
</dbReference>
<evidence type="ECO:0000256" key="10">
    <source>
        <dbReference type="ARBA" id="ARBA00023160"/>
    </source>
</evidence>
<comment type="function">
    <text evidence="11">Participates in chain elongation of fatty acids. Catalyzes the reduction of trans-2-enoyl-CoAs of varying chain lengths from 6:1 to 16:1, having maximum activity with 10:1 CoA. Has no 2,4-dienoyl-CoA reductase activity.</text>
</comment>
<dbReference type="GO" id="GO:0033306">
    <property type="term" value="P:phytol metabolic process"/>
    <property type="evidence" value="ECO:0007669"/>
    <property type="project" value="TreeGrafter"/>
</dbReference>
<proteinExistence type="inferred from homology"/>
<dbReference type="EC" id="1.3.1.38" evidence="13"/>
<evidence type="ECO:0000256" key="4">
    <source>
        <dbReference type="ARBA" id="ARBA00022553"/>
    </source>
</evidence>
<dbReference type="PRINTS" id="PR00080">
    <property type="entry name" value="SDRFAMILY"/>
</dbReference>
<feature type="non-terminal residue" evidence="22">
    <location>
        <position position="1"/>
    </location>
</feature>
<evidence type="ECO:0000256" key="19">
    <source>
        <dbReference type="ARBA" id="ARBA00049386"/>
    </source>
</evidence>
<evidence type="ECO:0000256" key="13">
    <source>
        <dbReference type="ARBA" id="ARBA00038849"/>
    </source>
</evidence>
<comment type="caution">
    <text evidence="22">The sequence shown here is derived from an EMBL/GenBank/DDBJ whole genome shotgun (WGS) entry which is preliminary data.</text>
</comment>
<evidence type="ECO:0000256" key="12">
    <source>
        <dbReference type="ARBA" id="ARBA00038622"/>
    </source>
</evidence>
<comment type="catalytic activity">
    <reaction evidence="20">
        <text>(2E)-octenoyl-CoA + NADPH + H(+) = octanoyl-CoA + NADP(+)</text>
        <dbReference type="Rhea" id="RHEA:44952"/>
        <dbReference type="ChEBI" id="CHEBI:15378"/>
        <dbReference type="ChEBI" id="CHEBI:57386"/>
        <dbReference type="ChEBI" id="CHEBI:57783"/>
        <dbReference type="ChEBI" id="CHEBI:58349"/>
        <dbReference type="ChEBI" id="CHEBI:62242"/>
    </reaction>
    <physiologicalReaction direction="left-to-right" evidence="20">
        <dbReference type="Rhea" id="RHEA:44953"/>
    </physiologicalReaction>
</comment>
<keyword evidence="3" id="KW-0444">Lipid biosynthesis</keyword>
<comment type="catalytic activity">
    <reaction evidence="17">
        <text>(2E)-hexenoyl-CoA + NADPH + H(+) = hexanoyl-CoA + NADP(+)</text>
        <dbReference type="Rhea" id="RHEA:44956"/>
        <dbReference type="ChEBI" id="CHEBI:15378"/>
        <dbReference type="ChEBI" id="CHEBI:57783"/>
        <dbReference type="ChEBI" id="CHEBI:58349"/>
        <dbReference type="ChEBI" id="CHEBI:62077"/>
        <dbReference type="ChEBI" id="CHEBI:62620"/>
    </reaction>
    <physiologicalReaction direction="left-to-right" evidence="17">
        <dbReference type="Rhea" id="RHEA:44957"/>
    </physiologicalReaction>
</comment>
<evidence type="ECO:0000256" key="1">
    <source>
        <dbReference type="ARBA" id="ARBA00004275"/>
    </source>
</evidence>
<protein>
    <recommendedName>
        <fullName evidence="14">Peroxisomal trans-2-enoyl-CoA reductase</fullName>
        <ecNumber evidence="13">1.3.1.38</ecNumber>
    </recommendedName>
</protein>
<dbReference type="PANTHER" id="PTHR24317:SF7">
    <property type="entry name" value="PEROXISOMAL TRANS-2-ENOYL-COA REDUCTASE"/>
    <property type="match status" value="1"/>
</dbReference>
<comment type="catalytic activity">
    <reaction evidence="15">
        <text>(2E)-dodecenoyl-CoA + NADPH + H(+) = dodecanoyl-CoA + NADP(+)</text>
        <dbReference type="Rhea" id="RHEA:44964"/>
        <dbReference type="ChEBI" id="CHEBI:15378"/>
        <dbReference type="ChEBI" id="CHEBI:57330"/>
        <dbReference type="ChEBI" id="CHEBI:57375"/>
        <dbReference type="ChEBI" id="CHEBI:57783"/>
        <dbReference type="ChEBI" id="CHEBI:58349"/>
    </reaction>
    <physiologicalReaction direction="left-to-right" evidence="15">
        <dbReference type="Rhea" id="RHEA:44965"/>
    </physiologicalReaction>
</comment>
<dbReference type="KEGG" id="tng:GSTEN00015098G001"/>
<gene>
    <name evidence="22" type="ORF">GSTENG00015098001</name>
</gene>
<dbReference type="AlphaFoldDB" id="Q4SNW7"/>
<evidence type="ECO:0000256" key="9">
    <source>
        <dbReference type="ARBA" id="ARBA00023140"/>
    </source>
</evidence>
<keyword evidence="7" id="KW-0560">Oxidoreductase</keyword>
<dbReference type="GO" id="GO:0006633">
    <property type="term" value="P:fatty acid biosynthetic process"/>
    <property type="evidence" value="ECO:0007669"/>
    <property type="project" value="UniProtKB-KW"/>
</dbReference>
<evidence type="ECO:0000256" key="7">
    <source>
        <dbReference type="ARBA" id="ARBA00023002"/>
    </source>
</evidence>
<evidence type="ECO:0000256" key="14">
    <source>
        <dbReference type="ARBA" id="ARBA00041063"/>
    </source>
</evidence>
<comment type="subcellular location">
    <subcellularLocation>
        <location evidence="1">Peroxisome</location>
    </subcellularLocation>
</comment>
<feature type="non-terminal residue" evidence="22">
    <location>
        <position position="349"/>
    </location>
</feature>
<organism evidence="22">
    <name type="scientific">Tetraodon nigroviridis</name>
    <name type="common">Spotted green pufferfish</name>
    <name type="synonym">Chelonodon nigroviridis</name>
    <dbReference type="NCBI Taxonomy" id="99883"/>
    <lineage>
        <taxon>Eukaryota</taxon>
        <taxon>Metazoa</taxon>
        <taxon>Chordata</taxon>
        <taxon>Craniata</taxon>
        <taxon>Vertebrata</taxon>
        <taxon>Euteleostomi</taxon>
        <taxon>Actinopterygii</taxon>
        <taxon>Neopterygii</taxon>
        <taxon>Teleostei</taxon>
        <taxon>Neoteleostei</taxon>
        <taxon>Acanthomorphata</taxon>
        <taxon>Eupercaria</taxon>
        <taxon>Tetraodontiformes</taxon>
        <taxon>Tetradontoidea</taxon>
        <taxon>Tetraodontidae</taxon>
        <taxon>Tetraodon</taxon>
    </lineage>
</organism>
<evidence type="ECO:0000256" key="11">
    <source>
        <dbReference type="ARBA" id="ARBA00037124"/>
    </source>
</evidence>
<evidence type="ECO:0000256" key="8">
    <source>
        <dbReference type="ARBA" id="ARBA00023098"/>
    </source>
</evidence>
<comment type="catalytic activity">
    <reaction evidence="18">
        <text>a (2E)-enoyl-CoA + NADPH + H(+) = a 2,3-saturated acyl-CoA + NADP(+)</text>
        <dbReference type="Rhea" id="RHEA:33763"/>
        <dbReference type="ChEBI" id="CHEBI:15378"/>
        <dbReference type="ChEBI" id="CHEBI:57783"/>
        <dbReference type="ChEBI" id="CHEBI:58349"/>
        <dbReference type="ChEBI" id="CHEBI:58856"/>
        <dbReference type="ChEBI" id="CHEBI:65111"/>
        <dbReference type="EC" id="1.3.1.38"/>
    </reaction>
    <physiologicalReaction direction="left-to-right" evidence="18">
        <dbReference type="Rhea" id="RHEA:33764"/>
    </physiologicalReaction>
</comment>
<dbReference type="Pfam" id="PF00106">
    <property type="entry name" value="adh_short"/>
    <property type="match status" value="1"/>
</dbReference>
<dbReference type="OrthoDB" id="417891at2759"/>
<keyword evidence="9" id="KW-0576">Peroxisome</keyword>
<reference evidence="22" key="2">
    <citation type="submission" date="2004-02" db="EMBL/GenBank/DDBJ databases">
        <authorList>
            <consortium name="Genoscope"/>
            <consortium name="Whitehead Institute Centre for Genome Research"/>
        </authorList>
    </citation>
    <scope>NUCLEOTIDE SEQUENCE</scope>
</reference>
<evidence type="ECO:0000313" key="22">
    <source>
        <dbReference type="EMBL" id="CAF97665.1"/>
    </source>
</evidence>
<name>Q4SNW7_TETNG</name>
<dbReference type="Pfam" id="PF13561">
    <property type="entry name" value="adh_short_C2"/>
    <property type="match status" value="1"/>
</dbReference>
<keyword evidence="4" id="KW-0597">Phosphoprotein</keyword>
<evidence type="ECO:0000256" key="21">
    <source>
        <dbReference type="RuleBase" id="RU000363"/>
    </source>
</evidence>
<evidence type="ECO:0000256" key="18">
    <source>
        <dbReference type="ARBA" id="ARBA00049251"/>
    </source>
</evidence>
<evidence type="ECO:0000256" key="15">
    <source>
        <dbReference type="ARBA" id="ARBA00047570"/>
    </source>
</evidence>
<comment type="pathway">
    <text evidence="2">Lipid metabolism.</text>
</comment>
<evidence type="ECO:0000256" key="2">
    <source>
        <dbReference type="ARBA" id="ARBA00005189"/>
    </source>
</evidence>
<keyword evidence="8" id="KW-0443">Lipid metabolism</keyword>
<dbReference type="PRINTS" id="PR00081">
    <property type="entry name" value="GDHRDH"/>
</dbReference>
<comment type="catalytic activity">
    <reaction evidence="16">
        <text>(2E)-tetradecenoyl-CoA + NADPH + H(+) = tetradecanoyl-CoA + NADP(+)</text>
        <dbReference type="Rhea" id="RHEA:44968"/>
        <dbReference type="ChEBI" id="CHEBI:15378"/>
        <dbReference type="ChEBI" id="CHEBI:57385"/>
        <dbReference type="ChEBI" id="CHEBI:57783"/>
        <dbReference type="ChEBI" id="CHEBI:58349"/>
        <dbReference type="ChEBI" id="CHEBI:61405"/>
    </reaction>
    <physiologicalReaction direction="left-to-right" evidence="16">
        <dbReference type="Rhea" id="RHEA:44969"/>
    </physiologicalReaction>
</comment>
<dbReference type="InterPro" id="IPR002347">
    <property type="entry name" value="SDR_fam"/>
</dbReference>
<dbReference type="GO" id="GO:0019166">
    <property type="term" value="F:trans-2-enoyl-CoA reductase (NADPH) activity"/>
    <property type="evidence" value="ECO:0007669"/>
    <property type="project" value="UniProtKB-EC"/>
</dbReference>
<dbReference type="EMBL" id="CAAE01014542">
    <property type="protein sequence ID" value="CAF97665.1"/>
    <property type="molecule type" value="Genomic_DNA"/>
</dbReference>
<dbReference type="InterPro" id="IPR036291">
    <property type="entry name" value="NAD(P)-bd_dom_sf"/>
</dbReference>
<dbReference type="PANTHER" id="PTHR24317">
    <property type="entry name" value="PEROXISOMAL TRANS-2-ENOYL-COA REDUCTASE"/>
    <property type="match status" value="1"/>
</dbReference>
<keyword evidence="6" id="KW-0521">NADP</keyword>
<comment type="catalytic activity">
    <reaction evidence="19">
        <text>(2E)-decenoyl-CoA + NADPH + H(+) = decanoyl-CoA + NADP(+)</text>
        <dbReference type="Rhea" id="RHEA:44960"/>
        <dbReference type="ChEBI" id="CHEBI:15378"/>
        <dbReference type="ChEBI" id="CHEBI:57783"/>
        <dbReference type="ChEBI" id="CHEBI:58349"/>
        <dbReference type="ChEBI" id="CHEBI:61406"/>
        <dbReference type="ChEBI" id="CHEBI:61430"/>
    </reaction>
    <physiologicalReaction direction="left-to-right" evidence="19">
        <dbReference type="Rhea" id="RHEA:44961"/>
    </physiologicalReaction>
</comment>
<comment type="subunit">
    <text evidence="12">Interacts with PEX5, probably required to target it into peroxisomes.</text>
</comment>
<dbReference type="Gene3D" id="3.40.50.720">
    <property type="entry name" value="NAD(P)-binding Rossmann-like Domain"/>
    <property type="match status" value="1"/>
</dbReference>
<keyword evidence="5" id="KW-0276">Fatty acid metabolism</keyword>
<comment type="similarity">
    <text evidence="21">Belongs to the short-chain dehydrogenases/reductases (SDR) family.</text>
</comment>
<evidence type="ECO:0000256" key="5">
    <source>
        <dbReference type="ARBA" id="ARBA00022832"/>
    </source>
</evidence>
<keyword evidence="10" id="KW-0275">Fatty acid biosynthesis</keyword>
<evidence type="ECO:0000256" key="17">
    <source>
        <dbReference type="ARBA" id="ARBA00049108"/>
    </source>
</evidence>
<evidence type="ECO:0000256" key="20">
    <source>
        <dbReference type="ARBA" id="ARBA00049559"/>
    </source>
</evidence>
<accession>Q4SNW7</accession>
<evidence type="ECO:0000256" key="6">
    <source>
        <dbReference type="ARBA" id="ARBA00022857"/>
    </source>
</evidence>
<evidence type="ECO:0000256" key="16">
    <source>
        <dbReference type="ARBA" id="ARBA00048686"/>
    </source>
</evidence>
<reference evidence="22" key="1">
    <citation type="journal article" date="2004" name="Nature">
        <title>Genome duplication in the teleost fish Tetraodon nigroviridis reveals the early vertebrate proto-karyotype.</title>
        <authorList>
            <person name="Jaillon O."/>
            <person name="Aury J.-M."/>
            <person name="Brunet F."/>
            <person name="Petit J.-L."/>
            <person name="Stange-Thomann N."/>
            <person name="Mauceli E."/>
            <person name="Bouneau L."/>
            <person name="Fischer C."/>
            <person name="Ozouf-Costaz C."/>
            <person name="Bernot A."/>
            <person name="Nicaud S."/>
            <person name="Jaffe D."/>
            <person name="Fisher S."/>
            <person name="Lutfalla G."/>
            <person name="Dossat C."/>
            <person name="Segurens B."/>
            <person name="Dasilva C."/>
            <person name="Salanoubat M."/>
            <person name="Levy M."/>
            <person name="Boudet N."/>
            <person name="Castellano S."/>
            <person name="Anthouard V."/>
            <person name="Jubin C."/>
            <person name="Castelli V."/>
            <person name="Katinka M."/>
            <person name="Vacherie B."/>
            <person name="Biemont C."/>
            <person name="Skalli Z."/>
            <person name="Cattolico L."/>
            <person name="Poulain J."/>
            <person name="De Berardinis V."/>
            <person name="Cruaud C."/>
            <person name="Duprat S."/>
            <person name="Brottier P."/>
            <person name="Coutanceau J.-P."/>
            <person name="Gouzy J."/>
            <person name="Parra G."/>
            <person name="Lardier G."/>
            <person name="Chapple C."/>
            <person name="McKernan K.J."/>
            <person name="McEwan P."/>
            <person name="Bosak S."/>
            <person name="Kellis M."/>
            <person name="Volff J.-N."/>
            <person name="Guigo R."/>
            <person name="Zody M.C."/>
            <person name="Mesirov J."/>
            <person name="Lindblad-Toh K."/>
            <person name="Birren B."/>
            <person name="Nusbaum C."/>
            <person name="Kahn D."/>
            <person name="Robinson-Rechavi M."/>
            <person name="Laudet V."/>
            <person name="Schachter V."/>
            <person name="Quetier F."/>
            <person name="Saurin W."/>
            <person name="Scarpelli C."/>
            <person name="Wincker P."/>
            <person name="Lander E.S."/>
            <person name="Weissenbach J."/>
            <person name="Roest Crollius H."/>
        </authorList>
    </citation>
    <scope>NUCLEOTIDE SEQUENCE [LARGE SCALE GENOMIC DNA]</scope>
</reference>
<evidence type="ECO:0000256" key="3">
    <source>
        <dbReference type="ARBA" id="ARBA00022516"/>
    </source>
</evidence>
<dbReference type="InterPro" id="IPR052388">
    <property type="entry name" value="Peroxisomal_t2-enoyl-CoA_red"/>
</dbReference>